<sequence>MKKVIFDVDGVLLSEKRYFDVSALVLWEWYYSEKYLHLGHETVTAELSDEAIDRLRGRFWKDDAILLWLKKHGVNSNWDMVHAHLVVTLWLLLERYTAQHGPVETVIETNADVQGLGRLLQAYELPSADDVCQRLAETVPDEASKDDVFAYLSDAVAASLGEGTRQWTPLRSPLWNLAFEAFQDWYFGDSLYEKTYGKKPYAPGKPGFLTREEPLGTIEGIRHMFRELKRRGYEIAIATGRSRAEMEIPFRTYGWLDEFDEHYTATYSDVEEAEGMLNLSLDKPHPFVYCLGAFGKDKARYADYVNCMDDFKQGTYYVVGDSLADVWCAKALGAVMIGTLTGIDGDEARTMFEREGVSHIVTSVEAILDFLV</sequence>
<reference evidence="1 2" key="1">
    <citation type="submission" date="2022-06" db="EMBL/GenBank/DDBJ databases">
        <title>Isolation of gut microbiota from human fecal samples.</title>
        <authorList>
            <person name="Pamer E.G."/>
            <person name="Barat B."/>
            <person name="Waligurski E."/>
            <person name="Medina S."/>
            <person name="Paddock L."/>
            <person name="Mostad J."/>
        </authorList>
    </citation>
    <scope>NUCLEOTIDE SEQUENCE [LARGE SCALE GENOMIC DNA]</scope>
    <source>
        <strain evidence="1 2">DFI.1.1</strain>
    </source>
</reference>
<dbReference type="RefSeq" id="WP_172980570.1">
    <property type="nucleotide sequence ID" value="NZ_JAJCIO010000021.1"/>
</dbReference>
<proteinExistence type="predicted"/>
<comment type="caution">
    <text evidence="1">The sequence shown here is derived from an EMBL/GenBank/DDBJ whole genome shotgun (WGS) entry which is preliminary data.</text>
</comment>
<evidence type="ECO:0000313" key="1">
    <source>
        <dbReference type="EMBL" id="MCQ5343294.1"/>
    </source>
</evidence>
<dbReference type="Pfam" id="PF00702">
    <property type="entry name" value="Hydrolase"/>
    <property type="match status" value="1"/>
</dbReference>
<dbReference type="Proteomes" id="UP001206692">
    <property type="component" value="Unassembled WGS sequence"/>
</dbReference>
<dbReference type="EMBL" id="JANGEW010000019">
    <property type="protein sequence ID" value="MCQ5343294.1"/>
    <property type="molecule type" value="Genomic_DNA"/>
</dbReference>
<dbReference type="Gene3D" id="3.40.50.1000">
    <property type="entry name" value="HAD superfamily/HAD-like"/>
    <property type="match status" value="1"/>
</dbReference>
<name>A0ABT1SU04_9FIRM</name>
<dbReference type="InterPro" id="IPR050155">
    <property type="entry name" value="HAD-like_hydrolase_sf"/>
</dbReference>
<dbReference type="SFLD" id="SFLDG01129">
    <property type="entry name" value="C1.5:_HAD__Beta-PGM__Phosphata"/>
    <property type="match status" value="1"/>
</dbReference>
<dbReference type="SUPFAM" id="SSF56784">
    <property type="entry name" value="HAD-like"/>
    <property type="match status" value="1"/>
</dbReference>
<gene>
    <name evidence="1" type="ORF">NE675_09725</name>
</gene>
<organism evidence="1 2">
    <name type="scientific">Megasphaera massiliensis</name>
    <dbReference type="NCBI Taxonomy" id="1232428"/>
    <lineage>
        <taxon>Bacteria</taxon>
        <taxon>Bacillati</taxon>
        <taxon>Bacillota</taxon>
        <taxon>Negativicutes</taxon>
        <taxon>Veillonellales</taxon>
        <taxon>Veillonellaceae</taxon>
        <taxon>Megasphaera</taxon>
    </lineage>
</organism>
<keyword evidence="2" id="KW-1185">Reference proteome</keyword>
<accession>A0ABT1SU04</accession>
<evidence type="ECO:0000313" key="2">
    <source>
        <dbReference type="Proteomes" id="UP001206692"/>
    </source>
</evidence>
<dbReference type="SFLD" id="SFLDS00003">
    <property type="entry name" value="Haloacid_Dehalogenase"/>
    <property type="match status" value="1"/>
</dbReference>
<dbReference type="PANTHER" id="PTHR43434">
    <property type="entry name" value="PHOSPHOGLYCOLATE PHOSPHATASE"/>
    <property type="match status" value="1"/>
</dbReference>
<protein>
    <submittedName>
        <fullName evidence="1">HAD hydrolase-like protein</fullName>
    </submittedName>
</protein>
<dbReference type="PANTHER" id="PTHR43434:SF1">
    <property type="entry name" value="PHOSPHOGLYCOLATE PHOSPHATASE"/>
    <property type="match status" value="1"/>
</dbReference>
<dbReference type="InterPro" id="IPR036412">
    <property type="entry name" value="HAD-like_sf"/>
</dbReference>
<dbReference type="InterPro" id="IPR023214">
    <property type="entry name" value="HAD_sf"/>
</dbReference>